<evidence type="ECO:0000256" key="1">
    <source>
        <dbReference type="SAM" id="SignalP"/>
    </source>
</evidence>
<feature type="signal peptide" evidence="1">
    <location>
        <begin position="1"/>
        <end position="24"/>
    </location>
</feature>
<evidence type="ECO:0008006" key="4">
    <source>
        <dbReference type="Google" id="ProtNLM"/>
    </source>
</evidence>
<accession>A4BJ63</accession>
<organism evidence="2 3">
    <name type="scientific">Reinekea blandensis MED297</name>
    <dbReference type="NCBI Taxonomy" id="314283"/>
    <lineage>
        <taxon>Bacteria</taxon>
        <taxon>Pseudomonadati</taxon>
        <taxon>Pseudomonadota</taxon>
        <taxon>Gammaproteobacteria</taxon>
        <taxon>Oceanospirillales</taxon>
        <taxon>Saccharospirillaceae</taxon>
        <taxon>Reinekea</taxon>
    </lineage>
</organism>
<protein>
    <recommendedName>
        <fullName evidence="4">Lipoprotein</fullName>
    </recommendedName>
</protein>
<name>A4BJ63_9GAMM</name>
<sequence length="367" mass="41572">MPQIETSLKTLGLSLATLLLCACAQLPQPITPDAGYSVTPVFFATTRNDTARENLNKRFGSERADVSYGVNQVAIPADYPRAHSASFILWNMTLKRDPTDQVTLLDSQRQTKKTFFDGLTTLQDQSDEPILVFIHGFNTPFERAARITAKLAYDLNLSEPPVLFAWPSHDRASTYPADEDNLSWSQPYITQFYLDLMTNLPERNFVFIGHSMGTRAMAAGLMDLLEVQPTLRHRIEGVAFAAPDIDRDIFARDIAPTLVRFELPITLYASRKDLAMFASNRLHKQPRAGYAGEDILVMPGIDTIDASYAEAELIGHEYFYQGSHTILDLYQWLIEGKPPEERRQLVPVYHRDGRYWQIQPEDKPEEG</sequence>
<dbReference type="InterPro" id="IPR029058">
    <property type="entry name" value="AB_hydrolase_fold"/>
</dbReference>
<keyword evidence="3" id="KW-1185">Reference proteome</keyword>
<dbReference type="STRING" id="314283.MED297_05209"/>
<proteinExistence type="predicted"/>
<comment type="caution">
    <text evidence="2">The sequence shown here is derived from an EMBL/GenBank/DDBJ whole genome shotgun (WGS) entry which is preliminary data.</text>
</comment>
<reference evidence="2 3" key="1">
    <citation type="submission" date="2006-02" db="EMBL/GenBank/DDBJ databases">
        <authorList>
            <person name="Pinhassi J."/>
            <person name="Pedros-Alio C."/>
            <person name="Ferriera S."/>
            <person name="Johnson J."/>
            <person name="Kravitz S."/>
            <person name="Halpern A."/>
            <person name="Remington K."/>
            <person name="Beeson K."/>
            <person name="Tran B."/>
            <person name="Rogers Y.-H."/>
            <person name="Friedman R."/>
            <person name="Venter J.C."/>
        </authorList>
    </citation>
    <scope>NUCLEOTIDE SEQUENCE [LARGE SCALE GENOMIC DNA]</scope>
    <source>
        <strain evidence="2 3">MED297</strain>
    </source>
</reference>
<dbReference type="PANTHER" id="PTHR36513">
    <property type="entry name" value="ABC TRANSMEMBRANE TYPE-1 DOMAIN-CONTAINING PROTEIN"/>
    <property type="match status" value="1"/>
</dbReference>
<dbReference type="Pfam" id="PF05990">
    <property type="entry name" value="DUF900"/>
    <property type="match status" value="1"/>
</dbReference>
<dbReference type="OrthoDB" id="334507at2"/>
<dbReference type="AlphaFoldDB" id="A4BJ63"/>
<dbReference type="ESTHER" id="9gamm-a4bj63">
    <property type="family name" value="Duf_900"/>
</dbReference>
<dbReference type="Gene3D" id="3.40.50.1820">
    <property type="entry name" value="alpha/beta hydrolase"/>
    <property type="match status" value="1"/>
</dbReference>
<dbReference type="PANTHER" id="PTHR36513:SF1">
    <property type="entry name" value="TRANSMEMBRANE PROTEIN"/>
    <property type="match status" value="1"/>
</dbReference>
<dbReference type="EMBL" id="AAOE01000031">
    <property type="protein sequence ID" value="EAR07816.1"/>
    <property type="molecule type" value="Genomic_DNA"/>
</dbReference>
<dbReference type="Proteomes" id="UP000005953">
    <property type="component" value="Unassembled WGS sequence"/>
</dbReference>
<keyword evidence="1" id="KW-0732">Signal</keyword>
<dbReference type="HOGENOM" id="CLU_030170_2_0_6"/>
<dbReference type="RefSeq" id="WP_008048128.1">
    <property type="nucleotide sequence ID" value="NZ_CH724155.1"/>
</dbReference>
<evidence type="ECO:0000313" key="3">
    <source>
        <dbReference type="Proteomes" id="UP000005953"/>
    </source>
</evidence>
<feature type="chain" id="PRO_5002666717" description="Lipoprotein" evidence="1">
    <location>
        <begin position="25"/>
        <end position="367"/>
    </location>
</feature>
<gene>
    <name evidence="2" type="ORF">MED297_05209</name>
</gene>
<dbReference type="InterPro" id="IPR010297">
    <property type="entry name" value="DUF900_hydrolase"/>
</dbReference>
<evidence type="ECO:0000313" key="2">
    <source>
        <dbReference type="EMBL" id="EAR07816.1"/>
    </source>
</evidence>
<dbReference type="SUPFAM" id="SSF53474">
    <property type="entry name" value="alpha/beta-Hydrolases"/>
    <property type="match status" value="1"/>
</dbReference>